<dbReference type="EMBL" id="BAABHD010000012">
    <property type="protein sequence ID" value="GAA4450785.1"/>
    <property type="molecule type" value="Genomic_DNA"/>
</dbReference>
<organism evidence="1 2">
    <name type="scientific">Nibrella saemangeumensis</name>
    <dbReference type="NCBI Taxonomy" id="1084526"/>
    <lineage>
        <taxon>Bacteria</taxon>
        <taxon>Pseudomonadati</taxon>
        <taxon>Bacteroidota</taxon>
        <taxon>Cytophagia</taxon>
        <taxon>Cytophagales</taxon>
        <taxon>Spirosomataceae</taxon>
        <taxon>Nibrella</taxon>
    </lineage>
</organism>
<proteinExistence type="predicted"/>
<gene>
    <name evidence="1" type="ORF">GCM10023189_11930</name>
</gene>
<accession>A0ABP8MI45</accession>
<dbReference type="Proteomes" id="UP001501175">
    <property type="component" value="Unassembled WGS sequence"/>
</dbReference>
<sequence length="56" mass="6475">MQTLNFKTKAFTKANRTMPIWTVVRISAIRFLKRNAPVFEALLRNATPYGANVLHR</sequence>
<protein>
    <submittedName>
        <fullName evidence="1">Uncharacterized protein</fullName>
    </submittedName>
</protein>
<name>A0ABP8MI45_9BACT</name>
<keyword evidence="2" id="KW-1185">Reference proteome</keyword>
<comment type="caution">
    <text evidence="1">The sequence shown here is derived from an EMBL/GenBank/DDBJ whole genome shotgun (WGS) entry which is preliminary data.</text>
</comment>
<evidence type="ECO:0000313" key="2">
    <source>
        <dbReference type="Proteomes" id="UP001501175"/>
    </source>
</evidence>
<reference evidence="2" key="1">
    <citation type="journal article" date="2019" name="Int. J. Syst. Evol. Microbiol.">
        <title>The Global Catalogue of Microorganisms (GCM) 10K type strain sequencing project: providing services to taxonomists for standard genome sequencing and annotation.</title>
        <authorList>
            <consortium name="The Broad Institute Genomics Platform"/>
            <consortium name="The Broad Institute Genome Sequencing Center for Infectious Disease"/>
            <person name="Wu L."/>
            <person name="Ma J."/>
        </authorList>
    </citation>
    <scope>NUCLEOTIDE SEQUENCE [LARGE SCALE GENOMIC DNA]</scope>
    <source>
        <strain evidence="2">JCM 17927</strain>
    </source>
</reference>
<evidence type="ECO:0000313" key="1">
    <source>
        <dbReference type="EMBL" id="GAA4450785.1"/>
    </source>
</evidence>